<name>A0ABM7ZC80_NOSCO</name>
<gene>
    <name evidence="1" type="ORF">ANSO36C_67360</name>
</gene>
<keyword evidence="1" id="KW-0614">Plasmid</keyword>
<evidence type="ECO:0000313" key="1">
    <source>
        <dbReference type="EMBL" id="BDI20934.1"/>
    </source>
</evidence>
<evidence type="ECO:0000313" key="2">
    <source>
        <dbReference type="Proteomes" id="UP001055453"/>
    </source>
</evidence>
<accession>A0ABM7ZC80</accession>
<sequence>MQLVILALHPVKPAQRLNVRWNKKDQMQTEKWLIKLLSQSPDNKSQSNIAIHELSSMVNLDDISEVSI</sequence>
<organism evidence="1 2">
    <name type="scientific">Nostoc cf. commune SO-36</name>
    <dbReference type="NCBI Taxonomy" id="449208"/>
    <lineage>
        <taxon>Bacteria</taxon>
        <taxon>Bacillati</taxon>
        <taxon>Cyanobacteriota</taxon>
        <taxon>Cyanophyceae</taxon>
        <taxon>Nostocales</taxon>
        <taxon>Nostocaceae</taxon>
        <taxon>Nostoc</taxon>
    </lineage>
</organism>
<reference evidence="1" key="1">
    <citation type="submission" date="2022-04" db="EMBL/GenBank/DDBJ databases">
        <title>Complete genome sequence of a cyanobacterium, Nostoc sp. SO-36, isolated in Antarctica.</title>
        <authorList>
            <person name="Kanesaki Y."/>
            <person name="Effendi D."/>
            <person name="Sakamoto T."/>
            <person name="Ohtani S."/>
            <person name="Awai K."/>
        </authorList>
    </citation>
    <scope>NUCLEOTIDE SEQUENCE</scope>
    <source>
        <strain evidence="1">SO-36</strain>
        <plasmid evidence="1">pANSO36B</plasmid>
    </source>
</reference>
<dbReference type="Proteomes" id="UP001055453">
    <property type="component" value="Plasmid pANSO36B"/>
</dbReference>
<protein>
    <submittedName>
        <fullName evidence="1">Uncharacterized protein</fullName>
    </submittedName>
</protein>
<geneLocation type="plasmid" evidence="1 2">
    <name>pANSO36B</name>
</geneLocation>
<dbReference type="EMBL" id="AP025734">
    <property type="protein sequence ID" value="BDI20934.1"/>
    <property type="molecule type" value="Genomic_DNA"/>
</dbReference>
<proteinExistence type="predicted"/>
<dbReference type="RefSeq" id="WP_251960851.1">
    <property type="nucleotide sequence ID" value="NZ_AP025734.1"/>
</dbReference>
<keyword evidence="2" id="KW-1185">Reference proteome</keyword>